<evidence type="ECO:0000256" key="1">
    <source>
        <dbReference type="SAM" id="MobiDB-lite"/>
    </source>
</evidence>
<comment type="caution">
    <text evidence="2">The sequence shown here is derived from an EMBL/GenBank/DDBJ whole genome shotgun (WGS) entry which is preliminary data.</text>
</comment>
<accession>A0AAV7TRC7</accession>
<gene>
    <name evidence="2" type="ORF">NDU88_004438</name>
</gene>
<dbReference type="EMBL" id="JANPWB010000006">
    <property type="protein sequence ID" value="KAJ1179202.1"/>
    <property type="molecule type" value="Genomic_DNA"/>
</dbReference>
<protein>
    <submittedName>
        <fullName evidence="2">Uncharacterized protein</fullName>
    </submittedName>
</protein>
<evidence type="ECO:0000313" key="3">
    <source>
        <dbReference type="Proteomes" id="UP001066276"/>
    </source>
</evidence>
<dbReference type="AlphaFoldDB" id="A0AAV7TRC7"/>
<reference evidence="2" key="1">
    <citation type="journal article" date="2022" name="bioRxiv">
        <title>Sequencing and chromosome-scale assembly of the giantPleurodeles waltlgenome.</title>
        <authorList>
            <person name="Brown T."/>
            <person name="Elewa A."/>
            <person name="Iarovenko S."/>
            <person name="Subramanian E."/>
            <person name="Araus A.J."/>
            <person name="Petzold A."/>
            <person name="Susuki M."/>
            <person name="Suzuki K.-i.T."/>
            <person name="Hayashi T."/>
            <person name="Toyoda A."/>
            <person name="Oliveira C."/>
            <person name="Osipova E."/>
            <person name="Leigh N.D."/>
            <person name="Simon A."/>
            <person name="Yun M.H."/>
        </authorList>
    </citation>
    <scope>NUCLEOTIDE SEQUENCE</scope>
    <source>
        <strain evidence="2">20211129_DDA</strain>
        <tissue evidence="2">Liver</tissue>
    </source>
</reference>
<evidence type="ECO:0000313" key="2">
    <source>
        <dbReference type="EMBL" id="KAJ1179202.1"/>
    </source>
</evidence>
<feature type="compositionally biased region" description="Pro residues" evidence="1">
    <location>
        <begin position="180"/>
        <end position="192"/>
    </location>
</feature>
<sequence>MIGPRWARPACCHKVEAQLADASQAALAPRYRLLSGTTWSFQPLRAVLLRPAPQLVPDLRHSPCPQAQMVCFTGPVPFATSMRDLQEISQMLFRISPPQSYILTAWWDSVLLSWLPMRRDLQPGPPHRHWGVSYSKTPGPRATTPGKMTVSGVRCGAASPAASPGPPPCLLSSVGGSPRPDSPPSLAHPPNPSVSQGALCMVKATRTGSPAEVLGAPGASSGCFCSPPGLRCSARAWRRVYSLWPGGSRPGSQLHWFFSPLPSVLLSSFSQCLCCSAHHQAW</sequence>
<keyword evidence="3" id="KW-1185">Reference proteome</keyword>
<proteinExistence type="predicted"/>
<organism evidence="2 3">
    <name type="scientific">Pleurodeles waltl</name>
    <name type="common">Iberian ribbed newt</name>
    <dbReference type="NCBI Taxonomy" id="8319"/>
    <lineage>
        <taxon>Eukaryota</taxon>
        <taxon>Metazoa</taxon>
        <taxon>Chordata</taxon>
        <taxon>Craniata</taxon>
        <taxon>Vertebrata</taxon>
        <taxon>Euteleostomi</taxon>
        <taxon>Amphibia</taxon>
        <taxon>Batrachia</taxon>
        <taxon>Caudata</taxon>
        <taxon>Salamandroidea</taxon>
        <taxon>Salamandridae</taxon>
        <taxon>Pleurodelinae</taxon>
        <taxon>Pleurodeles</taxon>
    </lineage>
</organism>
<name>A0AAV7TRC7_PLEWA</name>
<feature type="region of interest" description="Disordered" evidence="1">
    <location>
        <begin position="155"/>
        <end position="192"/>
    </location>
</feature>
<dbReference type="Proteomes" id="UP001066276">
    <property type="component" value="Chromosome 3_2"/>
</dbReference>